<dbReference type="CDD" id="cd00093">
    <property type="entry name" value="HTH_XRE"/>
    <property type="match status" value="1"/>
</dbReference>
<comment type="caution">
    <text evidence="4">The sequence shown here is derived from an EMBL/GenBank/DDBJ whole genome shotgun (WGS) entry which is preliminary data.</text>
</comment>
<reference evidence="4" key="2">
    <citation type="journal article" date="2022" name="Sci. Rep.">
        <title>In silico prediction of the enzymes involved in the degradation of the herbicide molinate by Gulosibacter molinativorax ON4T.</title>
        <authorList>
            <person name="Lopes A.R."/>
            <person name="Bunin E."/>
            <person name="Viana A.T."/>
            <person name="Froufe H."/>
            <person name="Munoz-Merida A."/>
            <person name="Pinho D."/>
            <person name="Figueiredo J."/>
            <person name="Barroso C."/>
            <person name="Vaz-Moreira I."/>
            <person name="Bellanger X."/>
            <person name="Egas C."/>
            <person name="Nunes O.C."/>
        </authorList>
    </citation>
    <scope>NUCLEOTIDE SEQUENCE</scope>
    <source>
        <strain evidence="4">ON4</strain>
    </source>
</reference>
<dbReference type="Proteomes" id="UP001170379">
    <property type="component" value="Unassembled WGS sequence"/>
</dbReference>
<dbReference type="Gene3D" id="2.60.120.10">
    <property type="entry name" value="Jelly Rolls"/>
    <property type="match status" value="1"/>
</dbReference>
<dbReference type="SUPFAM" id="SSF51182">
    <property type="entry name" value="RmlC-like cupins"/>
    <property type="match status" value="1"/>
</dbReference>
<dbReference type="InterPro" id="IPR001387">
    <property type="entry name" value="Cro/C1-type_HTH"/>
</dbReference>
<keyword evidence="5" id="KW-1185">Reference proteome</keyword>
<evidence type="ECO:0000313" key="4">
    <source>
        <dbReference type="EMBL" id="MDJ1370346.1"/>
    </source>
</evidence>
<dbReference type="PANTHER" id="PTHR46797">
    <property type="entry name" value="HTH-TYPE TRANSCRIPTIONAL REGULATOR"/>
    <property type="match status" value="1"/>
</dbReference>
<dbReference type="InterPro" id="IPR013096">
    <property type="entry name" value="Cupin_2"/>
</dbReference>
<dbReference type="SUPFAM" id="SSF47413">
    <property type="entry name" value="lambda repressor-like DNA-binding domains"/>
    <property type="match status" value="1"/>
</dbReference>
<dbReference type="InterPro" id="IPR014710">
    <property type="entry name" value="RmlC-like_jellyroll"/>
</dbReference>
<sequence length="232" mass="25055">MTSVDSVPGGEISPPVEGGRPLGTPPMSLEQSIAQSARQMRLARGLTLAELAAKVGISRQMLSKIENAQTSSSLGTIDALAKGLEVPVTSLFRAADNEAQAVYVKAGQAPETVRRGSNLGHNYRLLGALTGRNSNLEPLLVTLTEDSQVFPLFQHTGTEFVYVLEGKMEYQHQDRTYLLETGDSVLFDGEGVHGPANLIETPVRFLSIFAHQDKVLDSFSDSHPHVSAKRSE</sequence>
<keyword evidence="1 4" id="KW-0238">DNA-binding</keyword>
<name>A0ABT7C576_9MICO</name>
<dbReference type="InterPro" id="IPR010982">
    <property type="entry name" value="Lambda_DNA-bd_dom_sf"/>
</dbReference>
<evidence type="ECO:0000256" key="1">
    <source>
        <dbReference type="ARBA" id="ARBA00023125"/>
    </source>
</evidence>
<evidence type="ECO:0000313" key="5">
    <source>
        <dbReference type="Proteomes" id="UP001170379"/>
    </source>
</evidence>
<dbReference type="Pfam" id="PF07883">
    <property type="entry name" value="Cupin_2"/>
    <property type="match status" value="1"/>
</dbReference>
<dbReference type="SMART" id="SM00530">
    <property type="entry name" value="HTH_XRE"/>
    <property type="match status" value="1"/>
</dbReference>
<reference evidence="4" key="1">
    <citation type="submission" date="2018-03" db="EMBL/GenBank/DDBJ databases">
        <authorList>
            <person name="Nunes O.C."/>
            <person name="Lopes A.R."/>
            <person name="Froufe H."/>
            <person name="Munoz-Merida A."/>
            <person name="Barroso C."/>
            <person name="Egas C."/>
        </authorList>
    </citation>
    <scope>NUCLEOTIDE SEQUENCE</scope>
    <source>
        <strain evidence="4">ON4</strain>
    </source>
</reference>
<organism evidence="4 5">
    <name type="scientific">Gulosibacter molinativorax</name>
    <dbReference type="NCBI Taxonomy" id="256821"/>
    <lineage>
        <taxon>Bacteria</taxon>
        <taxon>Bacillati</taxon>
        <taxon>Actinomycetota</taxon>
        <taxon>Actinomycetes</taxon>
        <taxon>Micrococcales</taxon>
        <taxon>Microbacteriaceae</taxon>
        <taxon>Gulosibacter</taxon>
    </lineage>
</organism>
<dbReference type="PANTHER" id="PTHR46797:SF1">
    <property type="entry name" value="METHYLPHOSPHONATE SYNTHASE"/>
    <property type="match status" value="1"/>
</dbReference>
<gene>
    <name evidence="4" type="ORF">C7K25_03000</name>
</gene>
<dbReference type="Pfam" id="PF01381">
    <property type="entry name" value="HTH_3"/>
    <property type="match status" value="1"/>
</dbReference>
<dbReference type="EMBL" id="PXVD01000004">
    <property type="protein sequence ID" value="MDJ1370346.1"/>
    <property type="molecule type" value="Genomic_DNA"/>
</dbReference>
<dbReference type="Gene3D" id="1.10.260.40">
    <property type="entry name" value="lambda repressor-like DNA-binding domains"/>
    <property type="match status" value="1"/>
</dbReference>
<protein>
    <submittedName>
        <fullName evidence="4">DNA-binding protein</fullName>
    </submittedName>
</protein>
<feature type="region of interest" description="Disordered" evidence="2">
    <location>
        <begin position="1"/>
        <end position="28"/>
    </location>
</feature>
<dbReference type="CDD" id="cd02209">
    <property type="entry name" value="cupin_XRE_C"/>
    <property type="match status" value="1"/>
</dbReference>
<dbReference type="GO" id="GO:0003677">
    <property type="term" value="F:DNA binding"/>
    <property type="evidence" value="ECO:0007669"/>
    <property type="project" value="UniProtKB-KW"/>
</dbReference>
<accession>A0ABT7C576</accession>
<feature type="domain" description="HTH cro/C1-type" evidence="3">
    <location>
        <begin position="38"/>
        <end position="91"/>
    </location>
</feature>
<dbReference type="InterPro" id="IPR011051">
    <property type="entry name" value="RmlC_Cupin_sf"/>
</dbReference>
<dbReference type="RefSeq" id="WP_106486583.1">
    <property type="nucleotide sequence ID" value="NZ_CP028426.1"/>
</dbReference>
<dbReference type="InterPro" id="IPR050807">
    <property type="entry name" value="TransReg_Diox_bact_type"/>
</dbReference>
<evidence type="ECO:0000259" key="3">
    <source>
        <dbReference type="PROSITE" id="PS50943"/>
    </source>
</evidence>
<evidence type="ECO:0000256" key="2">
    <source>
        <dbReference type="SAM" id="MobiDB-lite"/>
    </source>
</evidence>
<proteinExistence type="predicted"/>
<dbReference type="PROSITE" id="PS50943">
    <property type="entry name" value="HTH_CROC1"/>
    <property type="match status" value="1"/>
</dbReference>